<accession>A0A2P6VCF7</accession>
<dbReference type="InterPro" id="IPR016092">
    <property type="entry name" value="ATAP"/>
</dbReference>
<keyword evidence="3" id="KW-1133">Transmembrane helix</keyword>
<dbReference type="OrthoDB" id="333486at2759"/>
<feature type="transmembrane region" description="Helical" evidence="3">
    <location>
        <begin position="393"/>
        <end position="416"/>
    </location>
</feature>
<proteinExistence type="inferred from homology"/>
<dbReference type="GO" id="GO:0016226">
    <property type="term" value="P:iron-sulfur cluster assembly"/>
    <property type="evidence" value="ECO:0007669"/>
    <property type="project" value="InterPro"/>
</dbReference>
<dbReference type="Gene3D" id="2.60.300.12">
    <property type="entry name" value="HesB-like domain"/>
    <property type="match status" value="1"/>
</dbReference>
<dbReference type="PANTHER" id="PTHR10072">
    <property type="entry name" value="IRON-SULFUR CLUSTER ASSEMBLY PROTEIN"/>
    <property type="match status" value="1"/>
</dbReference>
<feature type="transmembrane region" description="Helical" evidence="3">
    <location>
        <begin position="423"/>
        <end position="441"/>
    </location>
</feature>
<protein>
    <submittedName>
        <fullName evidence="5">Iron-sulfur assembly -like mitochondrial</fullName>
    </submittedName>
</protein>
<keyword evidence="6" id="KW-1185">Reference proteome</keyword>
<feature type="transmembrane region" description="Helical" evidence="3">
    <location>
        <begin position="264"/>
        <end position="283"/>
    </location>
</feature>
<evidence type="ECO:0000256" key="3">
    <source>
        <dbReference type="SAM" id="Phobius"/>
    </source>
</evidence>
<dbReference type="InterPro" id="IPR017870">
    <property type="entry name" value="FeS_cluster_insertion_CS"/>
</dbReference>
<evidence type="ECO:0000313" key="5">
    <source>
        <dbReference type="EMBL" id="PSC71768.1"/>
    </source>
</evidence>
<evidence type="ECO:0000256" key="1">
    <source>
        <dbReference type="ARBA" id="ARBA00006718"/>
    </source>
</evidence>
<dbReference type="InterPro" id="IPR035903">
    <property type="entry name" value="HesB-like_dom_sf"/>
</dbReference>
<dbReference type="InterPro" id="IPR050322">
    <property type="entry name" value="Fe-S_cluster_asmbl/transfer"/>
</dbReference>
<comment type="similarity">
    <text evidence="1">Belongs to the HesB/IscA family.</text>
</comment>
<dbReference type="SUPFAM" id="SSF89360">
    <property type="entry name" value="HesB-like domain"/>
    <property type="match status" value="1"/>
</dbReference>
<dbReference type="PROSITE" id="PS01152">
    <property type="entry name" value="HESB"/>
    <property type="match status" value="1"/>
</dbReference>
<dbReference type="Pfam" id="PF01521">
    <property type="entry name" value="Fe-S_biosyn"/>
    <property type="match status" value="1"/>
</dbReference>
<name>A0A2P6VCF7_9CHLO</name>
<keyword evidence="3" id="KW-0812">Transmembrane</keyword>
<dbReference type="FunFam" id="2.60.300.12:FF:000001">
    <property type="entry name" value="Iron-binding protein IscA"/>
    <property type="match status" value="1"/>
</dbReference>
<evidence type="ECO:0000259" key="4">
    <source>
        <dbReference type="Pfam" id="PF01521"/>
    </source>
</evidence>
<comment type="caution">
    <text evidence="5">The sequence shown here is derived from an EMBL/GenBank/DDBJ whole genome shotgun (WGS) entry which is preliminary data.</text>
</comment>
<dbReference type="PANTHER" id="PTHR10072:SF41">
    <property type="entry name" value="IRON-SULFUR CLUSTER ASSEMBLY 1 HOMOLOG, MITOCHONDRIAL"/>
    <property type="match status" value="1"/>
</dbReference>
<evidence type="ECO:0000256" key="2">
    <source>
        <dbReference type="ARBA" id="ARBA00057984"/>
    </source>
</evidence>
<dbReference type="GO" id="GO:0005739">
    <property type="term" value="C:mitochondrion"/>
    <property type="evidence" value="ECO:0007669"/>
    <property type="project" value="TreeGrafter"/>
</dbReference>
<dbReference type="Proteomes" id="UP000239649">
    <property type="component" value="Unassembled WGS sequence"/>
</dbReference>
<feature type="transmembrane region" description="Helical" evidence="3">
    <location>
        <begin position="350"/>
        <end position="373"/>
    </location>
</feature>
<dbReference type="STRING" id="554055.A0A2P6VCF7"/>
<feature type="domain" description="Core" evidence="4">
    <location>
        <begin position="26"/>
        <end position="125"/>
    </location>
</feature>
<evidence type="ECO:0000313" key="6">
    <source>
        <dbReference type="Proteomes" id="UP000239649"/>
    </source>
</evidence>
<sequence length="446" mass="47316">MVHGSLATLAQAARRAAAPRPRKAVLELTDAAVERVKSLLSKRHKEYLKLGVKTRGCNGMAYTLNYADDKGRFDEVVEQAGVKVLIDPGALMHVLGTKMDFVEDRLKSEFVFVNPNAKGTCGCGESFTVDPKAARQNAADVQQVAAAGGQALSLERRATLFLCAGQFILWVRSPKPHGAYDHAFQAAITASNLLYLALAWRAAPATFRRHRLWLMPLLRITSMALPSQRSATSAAGGLMMTVPPSPGLLSAGSDFLRLLLGMRLLANCIITLLFHLPLPLAAATHTAVVLLTRNNAAYCSAELLAAPLAQERTAALVAVLDASVVVLPQGPAFAAAVGEQPRGGEHACRMALTFLQACCVAVPLLLLAVTRAADEPEREEQGDGQPGRRANTWLPSWLAAACDATAAAATAAAAALQRQEQTAVELAALLWLATALTWLLIKAAAA</sequence>
<reference evidence="5 6" key="1">
    <citation type="journal article" date="2018" name="Plant J.">
        <title>Genome sequences of Chlorella sorokiniana UTEX 1602 and Micractinium conductrix SAG 241.80: implications to maltose excretion by a green alga.</title>
        <authorList>
            <person name="Arriola M.B."/>
            <person name="Velmurugan N."/>
            <person name="Zhang Y."/>
            <person name="Plunkett M.H."/>
            <person name="Hondzo H."/>
            <person name="Barney B.M."/>
        </authorList>
    </citation>
    <scope>NUCLEOTIDE SEQUENCE [LARGE SCALE GENOMIC DNA]</scope>
    <source>
        <strain evidence="5 6">SAG 241.80</strain>
    </source>
</reference>
<dbReference type="NCBIfam" id="TIGR00049">
    <property type="entry name" value="iron-sulfur cluster assembly accessory protein"/>
    <property type="match status" value="1"/>
</dbReference>
<dbReference type="EMBL" id="LHPF02000013">
    <property type="protein sequence ID" value="PSC71768.1"/>
    <property type="molecule type" value="Genomic_DNA"/>
</dbReference>
<dbReference type="InterPro" id="IPR000361">
    <property type="entry name" value="ATAP_core_dom"/>
</dbReference>
<organism evidence="5 6">
    <name type="scientific">Micractinium conductrix</name>
    <dbReference type="NCBI Taxonomy" id="554055"/>
    <lineage>
        <taxon>Eukaryota</taxon>
        <taxon>Viridiplantae</taxon>
        <taxon>Chlorophyta</taxon>
        <taxon>core chlorophytes</taxon>
        <taxon>Trebouxiophyceae</taxon>
        <taxon>Chlorellales</taxon>
        <taxon>Chlorellaceae</taxon>
        <taxon>Chlorella clade</taxon>
        <taxon>Micractinium</taxon>
    </lineage>
</organism>
<dbReference type="GO" id="GO:0051537">
    <property type="term" value="F:2 iron, 2 sulfur cluster binding"/>
    <property type="evidence" value="ECO:0007669"/>
    <property type="project" value="TreeGrafter"/>
</dbReference>
<gene>
    <name evidence="5" type="ORF">C2E20_4845</name>
</gene>
<keyword evidence="3" id="KW-0472">Membrane</keyword>
<dbReference type="AlphaFoldDB" id="A0A2P6VCF7"/>
<comment type="function">
    <text evidence="2">Involved in the assembly of mitochondrial iron-sulfur proteins. Probably involved in the binding of an intermediate of Fe/S cluster assembly.</text>
</comment>